<dbReference type="PROSITE" id="PS51318">
    <property type="entry name" value="TAT"/>
    <property type="match status" value="1"/>
</dbReference>
<dbReference type="PROSITE" id="PS00197">
    <property type="entry name" value="2FE2S_FER_1"/>
    <property type="match status" value="1"/>
</dbReference>
<dbReference type="Pfam" id="PF13085">
    <property type="entry name" value="Fer2_3"/>
    <property type="match status" value="1"/>
</dbReference>
<sequence>MSRRRRSMAQTVSRRDFFKAGGIAGLAAGVAGLGIGSVLGVPEEAVAETVTVTDFVYTCPVCGAKAVDYDALVSHFETEHPDANCGVPQCATLNINGNELKVQVEPQWTLRETLLKAVGLAGGAKEMCDRGGCGSCTVLIDGVPALACTTLAVQCEGRAIETSEGIAADERFRPLVEAYAKHDAAQCGYCTPGQFTVAKYIIEKYGEPTEEQIREELAGNICRCGTYSRHVQAIQEAASAMKGGN</sequence>
<dbReference type="InterPro" id="IPR036884">
    <property type="entry name" value="2Fe-2S-bd_dom_sf"/>
</dbReference>
<dbReference type="AlphaFoldDB" id="A0A6L8Q2T1"/>
<evidence type="ECO:0000256" key="2">
    <source>
        <dbReference type="ARBA" id="ARBA00009433"/>
    </source>
</evidence>
<dbReference type="InterPro" id="IPR001041">
    <property type="entry name" value="2Fe-2S_ferredoxin-type"/>
</dbReference>
<dbReference type="GO" id="GO:0009055">
    <property type="term" value="F:electron transfer activity"/>
    <property type="evidence" value="ECO:0007669"/>
    <property type="project" value="InterPro"/>
</dbReference>
<dbReference type="InterPro" id="IPR036010">
    <property type="entry name" value="2Fe-2S_ferredoxin-like_sf"/>
</dbReference>
<proteinExistence type="inferred from homology"/>
<dbReference type="InterPro" id="IPR006058">
    <property type="entry name" value="2Fe2S_fd_BS"/>
</dbReference>
<keyword evidence="7" id="KW-0411">Iron-sulfur</keyword>
<dbReference type="InterPro" id="IPR002888">
    <property type="entry name" value="2Fe-2S-bd"/>
</dbReference>
<evidence type="ECO:0000256" key="6">
    <source>
        <dbReference type="ARBA" id="ARBA00023004"/>
    </source>
</evidence>
<dbReference type="NCBIfam" id="TIGR01409">
    <property type="entry name" value="TAT_signal_seq"/>
    <property type="match status" value="1"/>
</dbReference>
<gene>
    <name evidence="10" type="ORF">FM068_00130</name>
</gene>
<evidence type="ECO:0000313" key="11">
    <source>
        <dbReference type="Proteomes" id="UP000472380"/>
    </source>
</evidence>
<evidence type="ECO:0000259" key="9">
    <source>
        <dbReference type="PROSITE" id="PS51085"/>
    </source>
</evidence>
<keyword evidence="5" id="KW-0560">Oxidoreductase</keyword>
<dbReference type="InterPro" id="IPR025192">
    <property type="entry name" value="Succ_DH/fum_Rdtase_N"/>
</dbReference>
<dbReference type="SUPFAM" id="SSF54292">
    <property type="entry name" value="2Fe-2S ferredoxin-like"/>
    <property type="match status" value="1"/>
</dbReference>
<organism evidence="10 11">
    <name type="scientific">Adlercreutzia equolifaciens</name>
    <dbReference type="NCBI Taxonomy" id="446660"/>
    <lineage>
        <taxon>Bacteria</taxon>
        <taxon>Bacillati</taxon>
        <taxon>Actinomycetota</taxon>
        <taxon>Coriobacteriia</taxon>
        <taxon>Eggerthellales</taxon>
        <taxon>Eggerthellaceae</taxon>
        <taxon>Adlercreutzia</taxon>
    </lineage>
</organism>
<dbReference type="InterPro" id="IPR006311">
    <property type="entry name" value="TAT_signal"/>
</dbReference>
<evidence type="ECO:0000313" key="10">
    <source>
        <dbReference type="EMBL" id="MZG27014.1"/>
    </source>
</evidence>
<accession>A0A6L8Q2T1</accession>
<comment type="cofactor">
    <cofactor evidence="1">
        <name>[3Fe-4S] cluster</name>
        <dbReference type="ChEBI" id="CHEBI:21137"/>
    </cofactor>
</comment>
<evidence type="ECO:0000256" key="7">
    <source>
        <dbReference type="ARBA" id="ARBA00023014"/>
    </source>
</evidence>
<dbReference type="Proteomes" id="UP000472380">
    <property type="component" value="Unassembled WGS sequence"/>
</dbReference>
<comment type="cofactor">
    <cofactor evidence="8">
        <name>[2Fe-2S] cluster</name>
        <dbReference type="ChEBI" id="CHEBI:190135"/>
    </cofactor>
</comment>
<evidence type="ECO:0000256" key="5">
    <source>
        <dbReference type="ARBA" id="ARBA00023002"/>
    </source>
</evidence>
<keyword evidence="3" id="KW-0001">2Fe-2S</keyword>
<keyword evidence="6" id="KW-0408">Iron</keyword>
<dbReference type="InterPro" id="IPR051452">
    <property type="entry name" value="Diverse_Oxidoreductases"/>
</dbReference>
<dbReference type="SUPFAM" id="SSF47741">
    <property type="entry name" value="CO dehydrogenase ISP C-domain like"/>
    <property type="match status" value="1"/>
</dbReference>
<evidence type="ECO:0000256" key="3">
    <source>
        <dbReference type="ARBA" id="ARBA00022714"/>
    </source>
</evidence>
<comment type="caution">
    <text evidence="10">The sequence shown here is derived from an EMBL/GenBank/DDBJ whole genome shotgun (WGS) entry which is preliminary data.</text>
</comment>
<dbReference type="InterPro" id="IPR012675">
    <property type="entry name" value="Beta-grasp_dom_sf"/>
</dbReference>
<protein>
    <submittedName>
        <fullName evidence="10">Twin-arginine translocation signal domain-containing protein</fullName>
    </submittedName>
</protein>
<dbReference type="Gene3D" id="1.10.150.120">
    <property type="entry name" value="[2Fe-2S]-binding domain"/>
    <property type="match status" value="1"/>
</dbReference>
<dbReference type="Gene3D" id="3.10.20.30">
    <property type="match status" value="1"/>
</dbReference>
<dbReference type="GO" id="GO:0016491">
    <property type="term" value="F:oxidoreductase activity"/>
    <property type="evidence" value="ECO:0007669"/>
    <property type="project" value="UniProtKB-KW"/>
</dbReference>
<evidence type="ECO:0000256" key="4">
    <source>
        <dbReference type="ARBA" id="ARBA00022723"/>
    </source>
</evidence>
<dbReference type="Pfam" id="PF01799">
    <property type="entry name" value="Fer2_2"/>
    <property type="match status" value="1"/>
</dbReference>
<reference evidence="10 11" key="1">
    <citation type="submission" date="2019-07" db="EMBL/GenBank/DDBJ databases">
        <title>Draft genome sequence of Adlercreutzia equolifaciens IPLA 37004, a human intestinal strain that does not produces equol from daidzein.</title>
        <authorList>
            <person name="Vazquez L."/>
            <person name="Florez A.B."/>
            <person name="Mayo B."/>
        </authorList>
    </citation>
    <scope>NUCLEOTIDE SEQUENCE [LARGE SCALE GENOMIC DNA]</scope>
    <source>
        <strain evidence="10 11">IPLA 37004</strain>
    </source>
</reference>
<dbReference type="GO" id="GO:0051537">
    <property type="term" value="F:2 iron, 2 sulfur cluster binding"/>
    <property type="evidence" value="ECO:0007669"/>
    <property type="project" value="UniProtKB-KW"/>
</dbReference>
<dbReference type="PROSITE" id="PS51085">
    <property type="entry name" value="2FE2S_FER_2"/>
    <property type="match status" value="1"/>
</dbReference>
<name>A0A6L8Q2T1_9ACTN</name>
<dbReference type="PANTHER" id="PTHR44379">
    <property type="entry name" value="OXIDOREDUCTASE WITH IRON-SULFUR SUBUNIT"/>
    <property type="match status" value="1"/>
</dbReference>
<dbReference type="PANTHER" id="PTHR44379:SF5">
    <property type="entry name" value="OXIDOREDUCTASE WITH IRON-SULFUR SUBUNIT"/>
    <property type="match status" value="1"/>
</dbReference>
<evidence type="ECO:0000256" key="1">
    <source>
        <dbReference type="ARBA" id="ARBA00001927"/>
    </source>
</evidence>
<dbReference type="GO" id="GO:0046872">
    <property type="term" value="F:metal ion binding"/>
    <property type="evidence" value="ECO:0007669"/>
    <property type="project" value="UniProtKB-KW"/>
</dbReference>
<dbReference type="InterPro" id="IPR019546">
    <property type="entry name" value="TAT_signal_bac_arc"/>
</dbReference>
<dbReference type="EMBL" id="VJNE01000001">
    <property type="protein sequence ID" value="MZG27014.1"/>
    <property type="molecule type" value="Genomic_DNA"/>
</dbReference>
<feature type="domain" description="2Fe-2S ferredoxin-type" evidence="9">
    <location>
        <begin position="89"/>
        <end position="166"/>
    </location>
</feature>
<comment type="similarity">
    <text evidence="2">Belongs to the succinate dehydrogenase/fumarate reductase iron-sulfur protein family.</text>
</comment>
<keyword evidence="4" id="KW-0479">Metal-binding</keyword>
<evidence type="ECO:0000256" key="8">
    <source>
        <dbReference type="ARBA" id="ARBA00034078"/>
    </source>
</evidence>